<dbReference type="Pfam" id="PF08615">
    <property type="entry name" value="RNase_H2_suC"/>
    <property type="match status" value="1"/>
</dbReference>
<organism evidence="2 3">
    <name type="scientific">Curvularia kusanoi</name>
    <name type="common">Cochliobolus kusanoi</name>
    <dbReference type="NCBI Taxonomy" id="90978"/>
    <lineage>
        <taxon>Eukaryota</taxon>
        <taxon>Fungi</taxon>
        <taxon>Dikarya</taxon>
        <taxon>Ascomycota</taxon>
        <taxon>Pezizomycotina</taxon>
        <taxon>Dothideomycetes</taxon>
        <taxon>Pleosporomycetidae</taxon>
        <taxon>Pleosporales</taxon>
        <taxon>Pleosporineae</taxon>
        <taxon>Pleosporaceae</taxon>
        <taxon>Curvularia</taxon>
    </lineage>
</organism>
<dbReference type="PANTHER" id="PTHR47204">
    <property type="entry name" value="OS02G0168900 PROTEIN"/>
    <property type="match status" value="1"/>
</dbReference>
<accession>A0A9P4W957</accession>
<sequence length="165" mass="18110">MLAIHTTPTSSKPCTPHLLPARINHNGRINNTERYWAPSVDDKGTAHAHFRGRHLHGTSLALPSSHTGVVLQITEKIAPQQPQTSHSTQSHTEEDGDEDDDDALPHEEVRIAEQLGRFDEVVVWGHGGAVEETGDEFVRGVREWIGFAGGMHCEDEEEEGQGAKA</sequence>
<dbReference type="OrthoDB" id="6222486at2759"/>
<keyword evidence="3" id="KW-1185">Reference proteome</keyword>
<dbReference type="CDD" id="cd09271">
    <property type="entry name" value="RNase_H2-C"/>
    <property type="match status" value="1"/>
</dbReference>
<proteinExistence type="predicted"/>
<evidence type="ECO:0000313" key="3">
    <source>
        <dbReference type="Proteomes" id="UP000801428"/>
    </source>
</evidence>
<dbReference type="EMBL" id="SWKU01000009">
    <property type="protein sequence ID" value="KAF3003509.1"/>
    <property type="molecule type" value="Genomic_DNA"/>
</dbReference>
<evidence type="ECO:0000256" key="1">
    <source>
        <dbReference type="SAM" id="MobiDB-lite"/>
    </source>
</evidence>
<dbReference type="GO" id="GO:0032299">
    <property type="term" value="C:ribonuclease H2 complex"/>
    <property type="evidence" value="ECO:0007669"/>
    <property type="project" value="InterPro"/>
</dbReference>
<dbReference type="PANTHER" id="PTHR47204:SF1">
    <property type="entry name" value="RIBONUCLEASE H2 SUBUNIT C"/>
    <property type="match status" value="1"/>
</dbReference>
<dbReference type="InterPro" id="IPR013924">
    <property type="entry name" value="RNase_H2_suC"/>
</dbReference>
<gene>
    <name evidence="2" type="ORF">E8E13_004942</name>
</gene>
<comment type="caution">
    <text evidence="2">The sequence shown here is derived from an EMBL/GenBank/DDBJ whole genome shotgun (WGS) entry which is preliminary data.</text>
</comment>
<evidence type="ECO:0000313" key="2">
    <source>
        <dbReference type="EMBL" id="KAF3003509.1"/>
    </source>
</evidence>
<feature type="region of interest" description="Disordered" evidence="1">
    <location>
        <begin position="76"/>
        <end position="105"/>
    </location>
</feature>
<protein>
    <submittedName>
        <fullName evidence="2">Uncharacterized protein</fullName>
    </submittedName>
</protein>
<dbReference type="Gene3D" id="2.40.128.680">
    <property type="match status" value="1"/>
</dbReference>
<dbReference type="Proteomes" id="UP000801428">
    <property type="component" value="Unassembled WGS sequence"/>
</dbReference>
<name>A0A9P4W957_CURKU</name>
<reference evidence="2" key="1">
    <citation type="submission" date="2019-04" db="EMBL/GenBank/DDBJ databases">
        <title>Sequencing of skin fungus with MAO and IRED activity.</title>
        <authorList>
            <person name="Marsaioli A.J."/>
            <person name="Bonatto J.M.C."/>
            <person name="Reis Junior O."/>
        </authorList>
    </citation>
    <scope>NUCLEOTIDE SEQUENCE</scope>
    <source>
        <strain evidence="2">30M1</strain>
    </source>
</reference>
<dbReference type="GO" id="GO:0006401">
    <property type="term" value="P:RNA catabolic process"/>
    <property type="evidence" value="ECO:0007669"/>
    <property type="project" value="InterPro"/>
</dbReference>
<dbReference type="AlphaFoldDB" id="A0A9P4W957"/>
<feature type="compositionally biased region" description="Low complexity" evidence="1">
    <location>
        <begin position="79"/>
        <end position="90"/>
    </location>
</feature>